<feature type="chain" id="PRO_5046610652" description="Chitin-binding type-2 domain-containing protein" evidence="1">
    <location>
        <begin position="29"/>
        <end position="163"/>
    </location>
</feature>
<feature type="signal peptide" evidence="1">
    <location>
        <begin position="1"/>
        <end position="28"/>
    </location>
</feature>
<evidence type="ECO:0000256" key="1">
    <source>
        <dbReference type="SAM" id="SignalP"/>
    </source>
</evidence>
<keyword evidence="1" id="KW-0732">Signal</keyword>
<keyword evidence="4" id="KW-1185">Reference proteome</keyword>
<dbReference type="SMART" id="SM00494">
    <property type="entry name" value="ChtBD2"/>
    <property type="match status" value="1"/>
</dbReference>
<dbReference type="InterPro" id="IPR036508">
    <property type="entry name" value="Chitin-bd_dom_sf"/>
</dbReference>
<dbReference type="SUPFAM" id="SSF57625">
    <property type="entry name" value="Invertebrate chitin-binding proteins"/>
    <property type="match status" value="1"/>
</dbReference>
<accession>A0ABP1PWQ4</accession>
<organism evidence="3 4">
    <name type="scientific">Orchesella dallaii</name>
    <dbReference type="NCBI Taxonomy" id="48710"/>
    <lineage>
        <taxon>Eukaryota</taxon>
        <taxon>Metazoa</taxon>
        <taxon>Ecdysozoa</taxon>
        <taxon>Arthropoda</taxon>
        <taxon>Hexapoda</taxon>
        <taxon>Collembola</taxon>
        <taxon>Entomobryomorpha</taxon>
        <taxon>Entomobryoidea</taxon>
        <taxon>Orchesellidae</taxon>
        <taxon>Orchesellinae</taxon>
        <taxon>Orchesella</taxon>
    </lineage>
</organism>
<feature type="domain" description="Chitin-binding type-2" evidence="2">
    <location>
        <begin position="41"/>
        <end position="98"/>
    </location>
</feature>
<dbReference type="InterPro" id="IPR002557">
    <property type="entry name" value="Chitin-bd_dom"/>
</dbReference>
<proteinExistence type="predicted"/>
<gene>
    <name evidence="3" type="ORF">ODALV1_LOCUS4691</name>
</gene>
<sequence length="163" mass="18746">MPIISLDFGKRLLILLILLSLFSDLVQFTLSIPQNSGTVSEPSCPLEGKSNITFRNLCEMYITCEDGRLRLETCPDSLYYNQRKQICDLRIHVQDCEPLDKHAPTTARPSRKLIARIKQNFECDPLDIVVKRKGKRRCRVQIICANGVSFVLRRCMQTISFRV</sequence>
<protein>
    <recommendedName>
        <fullName evidence="2">Chitin-binding type-2 domain-containing protein</fullName>
    </recommendedName>
</protein>
<dbReference type="Proteomes" id="UP001642540">
    <property type="component" value="Unassembled WGS sequence"/>
</dbReference>
<dbReference type="Gene3D" id="2.170.140.10">
    <property type="entry name" value="Chitin binding domain"/>
    <property type="match status" value="1"/>
</dbReference>
<name>A0ABP1PWQ4_9HEXA</name>
<evidence type="ECO:0000313" key="4">
    <source>
        <dbReference type="Proteomes" id="UP001642540"/>
    </source>
</evidence>
<dbReference type="Pfam" id="PF01607">
    <property type="entry name" value="CBM_14"/>
    <property type="match status" value="1"/>
</dbReference>
<dbReference type="EMBL" id="CAXLJM020000014">
    <property type="protein sequence ID" value="CAL8080611.1"/>
    <property type="molecule type" value="Genomic_DNA"/>
</dbReference>
<comment type="caution">
    <text evidence="3">The sequence shown here is derived from an EMBL/GenBank/DDBJ whole genome shotgun (WGS) entry which is preliminary data.</text>
</comment>
<dbReference type="PROSITE" id="PS50940">
    <property type="entry name" value="CHIT_BIND_II"/>
    <property type="match status" value="1"/>
</dbReference>
<evidence type="ECO:0000313" key="3">
    <source>
        <dbReference type="EMBL" id="CAL8080611.1"/>
    </source>
</evidence>
<evidence type="ECO:0000259" key="2">
    <source>
        <dbReference type="PROSITE" id="PS50940"/>
    </source>
</evidence>
<reference evidence="3 4" key="1">
    <citation type="submission" date="2024-08" db="EMBL/GenBank/DDBJ databases">
        <authorList>
            <person name="Cucini C."/>
            <person name="Frati F."/>
        </authorList>
    </citation>
    <scope>NUCLEOTIDE SEQUENCE [LARGE SCALE GENOMIC DNA]</scope>
</reference>